<dbReference type="Pfam" id="PF06114">
    <property type="entry name" value="Peptidase_M78"/>
    <property type="match status" value="1"/>
</dbReference>
<dbReference type="Proteomes" id="UP001553715">
    <property type="component" value="Unassembled WGS sequence"/>
</dbReference>
<sequence>MSRLDNLIAAQAAARALNDLDIDASRPVDPFDAIDALGLELQFQPLKDLLGAILPGARPGVLINSARPASMQRFTAAHEIGHWFLDQDELAIDTEEDVEGMPRQQRERRAQIFASHFLMPLELLHATAERYGVRKGGDLSPIQGYEMARDMHVSYRATLFQLVNSHFITARRRDELLRVTPAQLKVTLTHGRRPENTRGDVWGIDATQTGNALEVFVGDEVVIALPERPSTGYRWVDRDHRPAAREHRSAPAPFIERPAFSERSNDDNVIPLRAANDVEPIMRKVADHSDSSEQTTRAGARVVRRVAFSATRPGVSAVEMDYRRPFSPGEAADRVQIRATVRPLPDVEERQRRLRRFALEERQLGESTTS</sequence>
<dbReference type="RefSeq" id="WP_366232634.1">
    <property type="nucleotide sequence ID" value="NZ_JBFBMH010000004.1"/>
</dbReference>
<accession>A0ABV3LEZ0</accession>
<organism evidence="4 5">
    <name type="scientific">Microbacterium profundi</name>
    <dbReference type="NCBI Taxonomy" id="450380"/>
    <lineage>
        <taxon>Bacteria</taxon>
        <taxon>Bacillati</taxon>
        <taxon>Actinomycetota</taxon>
        <taxon>Actinomycetes</taxon>
        <taxon>Micrococcales</taxon>
        <taxon>Microbacteriaceae</taxon>
        <taxon>Microbacterium</taxon>
    </lineage>
</organism>
<keyword evidence="1" id="KW-0646">Protease inhibitor</keyword>
<proteinExistence type="predicted"/>
<dbReference type="InterPro" id="IPR036331">
    <property type="entry name" value="Chagasin-like_sf"/>
</dbReference>
<dbReference type="PANTHER" id="PTHR43236">
    <property type="entry name" value="ANTITOXIN HIGA1"/>
    <property type="match status" value="1"/>
</dbReference>
<dbReference type="PANTHER" id="PTHR43236:SF1">
    <property type="entry name" value="BLL7220 PROTEIN"/>
    <property type="match status" value="1"/>
</dbReference>
<keyword evidence="2" id="KW-0789">Thiol protease inhibitor</keyword>
<dbReference type="InterPro" id="IPR052345">
    <property type="entry name" value="Rad_response_metalloprotease"/>
</dbReference>
<dbReference type="EMBL" id="JBFBMH010000004">
    <property type="protein sequence ID" value="MEW1974457.1"/>
    <property type="molecule type" value="Genomic_DNA"/>
</dbReference>
<gene>
    <name evidence="4" type="ORF">AB0301_05145</name>
</gene>
<evidence type="ECO:0000256" key="1">
    <source>
        <dbReference type="ARBA" id="ARBA00022690"/>
    </source>
</evidence>
<dbReference type="Gene3D" id="1.10.10.2910">
    <property type="match status" value="1"/>
</dbReference>
<dbReference type="SUPFAM" id="SSF141066">
    <property type="entry name" value="ICP-like"/>
    <property type="match status" value="1"/>
</dbReference>
<name>A0ABV3LEZ0_9MICO</name>
<protein>
    <submittedName>
        <fullName evidence="4">ImmA/IrrE family metallo-endopeptidase</fullName>
    </submittedName>
</protein>
<evidence type="ECO:0000259" key="3">
    <source>
        <dbReference type="Pfam" id="PF06114"/>
    </source>
</evidence>
<dbReference type="Gene3D" id="2.60.40.2020">
    <property type="match status" value="1"/>
</dbReference>
<dbReference type="InterPro" id="IPR010359">
    <property type="entry name" value="IrrE_HExxH"/>
</dbReference>
<evidence type="ECO:0000256" key="2">
    <source>
        <dbReference type="ARBA" id="ARBA00022704"/>
    </source>
</evidence>
<comment type="caution">
    <text evidence="4">The sequence shown here is derived from an EMBL/GenBank/DDBJ whole genome shotgun (WGS) entry which is preliminary data.</text>
</comment>
<feature type="domain" description="IrrE N-terminal-like" evidence="3">
    <location>
        <begin position="51"/>
        <end position="158"/>
    </location>
</feature>
<evidence type="ECO:0000313" key="5">
    <source>
        <dbReference type="Proteomes" id="UP001553715"/>
    </source>
</evidence>
<keyword evidence="5" id="KW-1185">Reference proteome</keyword>
<evidence type="ECO:0000313" key="4">
    <source>
        <dbReference type="EMBL" id="MEW1974457.1"/>
    </source>
</evidence>
<reference evidence="4 5" key="1">
    <citation type="submission" date="2024-06" db="EMBL/GenBank/DDBJ databases">
        <title>The Natural Products Discovery Center: Release of the First 8490 Sequenced Strains for Exploring Actinobacteria Biosynthetic Diversity.</title>
        <authorList>
            <person name="Kalkreuter E."/>
            <person name="Kautsar S.A."/>
            <person name="Yang D."/>
            <person name="Bader C.D."/>
            <person name="Teijaro C.N."/>
            <person name="Fluegel L."/>
            <person name="Davis C.M."/>
            <person name="Simpson J.R."/>
            <person name="Lauterbach L."/>
            <person name="Steele A.D."/>
            <person name="Gui C."/>
            <person name="Meng S."/>
            <person name="Li G."/>
            <person name="Viehrig K."/>
            <person name="Ye F."/>
            <person name="Su P."/>
            <person name="Kiefer A.F."/>
            <person name="Nichols A."/>
            <person name="Cepeda A.J."/>
            <person name="Yan W."/>
            <person name="Fan B."/>
            <person name="Jiang Y."/>
            <person name="Adhikari A."/>
            <person name="Zheng C.-J."/>
            <person name="Schuster L."/>
            <person name="Cowan T.M."/>
            <person name="Smanski M.J."/>
            <person name="Chevrette M.G."/>
            <person name="De Carvalho L.P.S."/>
            <person name="Shen B."/>
        </authorList>
    </citation>
    <scope>NUCLEOTIDE SEQUENCE [LARGE SCALE GENOMIC DNA]</scope>
    <source>
        <strain evidence="4 5">NPDC077434</strain>
    </source>
</reference>